<dbReference type="PROSITE" id="PS00108">
    <property type="entry name" value="PROTEIN_KINASE_ST"/>
    <property type="match status" value="1"/>
</dbReference>
<name>A0AAD4SP61_9MAGN</name>
<dbReference type="InterPro" id="IPR008271">
    <property type="entry name" value="Ser/Thr_kinase_AS"/>
</dbReference>
<evidence type="ECO:0000256" key="6">
    <source>
        <dbReference type="ARBA" id="ARBA00022729"/>
    </source>
</evidence>
<keyword evidence="12 20" id="KW-0472">Membrane</keyword>
<dbReference type="PANTHER" id="PTHR47976">
    <property type="entry name" value="G-TYPE LECTIN S-RECEPTOR-LIKE SERINE/THREONINE-PROTEIN KINASE SD2-5"/>
    <property type="match status" value="1"/>
</dbReference>
<sequence>MSTSVIHLVLLPFLFFLLLLLPIYSTAQNYKNITLGSSLTAGVANTSWPSASGDFAFGFRPTFQDNLFLLAVWFDKIPDKTIVWFANDGDKNQGEIQIHKGSKVELTTDGKLIMNDPQGNELWSAGEVSADYAAMLDNGNFVLASRSSADSLWESFKYPTDTILHTQTLKANGGLYSRETKYSYSKGRFRLRLLEDGNLVLNVAAYPSSSEVHYDAYYLSDTVNNDSQKAGYEAVFNQSGYIYVHIRDGTKKLLSYTNILPIRDVYYRATLELDGVFAQYSHPRSKNEEQVWTTVWSVPDNICVDIYTTQGTGACGYNSYCILTAQQRARCVCPPRFSLVDPNNTYGGCRPDFVQGCQLDEWPTKKDSFELETLNNVDWPTSDYDKLGYYGIEECRTSCLSDCLCDVAIFRDGTCWKKKLPLSNGRDNGGTTGAALIKVRKANLSEPNCDFPQPPEEKNNEMNDRSTLILVGSLVLGSSVLFNFIFLARALYHNSLAFLVCFLTDKKLKEKTKDSSFLRSSLRSFTYQELEEATNGFKDELGRGAFGIVYKGLIEEQEMDSICSVAVKRLDKVLQEGEKEFKTEVNAIGRIHHKNLVQLLGFCEEGQQRLLVYEFMSNRSLADHLFGNSRPDWKQRFQIALGISRGLLYLHEECSTQIIHCDIKPQNILLDDSFTARISDFGLAKLLMTTQSRISTITGIRGTKGYVAPEWFRNTPVSAKVDVYSYGVMLLEIICCRKGVVQELGEEDVKAILTDWAYYCFSQGKLEDLVKDDEEVMNDMKKFEKLVMIAIWCIQDEPSLRPSMKKVMQMLEGVLEVSVPPCPYQFNTNDGSYSEPDYV</sequence>
<feature type="signal peptide" evidence="21">
    <location>
        <begin position="1"/>
        <end position="27"/>
    </location>
</feature>
<evidence type="ECO:0000256" key="13">
    <source>
        <dbReference type="ARBA" id="ARBA00023157"/>
    </source>
</evidence>
<dbReference type="InterPro" id="IPR051343">
    <property type="entry name" value="G-type_lectin_kinases/EP1-like"/>
</dbReference>
<dbReference type="InterPro" id="IPR001480">
    <property type="entry name" value="Bulb-type_lectin_dom"/>
</dbReference>
<accession>A0AAD4SP61</accession>
<feature type="chain" id="PRO_5041964488" description="Receptor-like serine/threonine-protein kinase" evidence="21">
    <location>
        <begin position="28"/>
        <end position="839"/>
    </location>
</feature>
<dbReference type="SMART" id="SM00220">
    <property type="entry name" value="S_TKc"/>
    <property type="match status" value="1"/>
</dbReference>
<evidence type="ECO:0000256" key="2">
    <source>
        <dbReference type="ARBA" id="ARBA00022527"/>
    </source>
</evidence>
<dbReference type="PIRSF" id="PIRSF000641">
    <property type="entry name" value="SRK"/>
    <property type="match status" value="1"/>
</dbReference>
<feature type="transmembrane region" description="Helical" evidence="20">
    <location>
        <begin position="468"/>
        <end position="488"/>
    </location>
</feature>
<dbReference type="EC" id="2.7.11.1" evidence="18"/>
<evidence type="ECO:0000256" key="4">
    <source>
        <dbReference type="ARBA" id="ARBA00022679"/>
    </source>
</evidence>
<keyword evidence="11 20" id="KW-1133">Transmembrane helix</keyword>
<keyword evidence="8 18" id="KW-0547">Nucleotide-binding</keyword>
<keyword evidence="9 18" id="KW-0418">Kinase</keyword>
<dbReference type="InterPro" id="IPR017441">
    <property type="entry name" value="Protein_kinase_ATP_BS"/>
</dbReference>
<organism evidence="24 25">
    <name type="scientific">Papaver atlanticum</name>
    <dbReference type="NCBI Taxonomy" id="357466"/>
    <lineage>
        <taxon>Eukaryota</taxon>
        <taxon>Viridiplantae</taxon>
        <taxon>Streptophyta</taxon>
        <taxon>Embryophyta</taxon>
        <taxon>Tracheophyta</taxon>
        <taxon>Spermatophyta</taxon>
        <taxon>Magnoliopsida</taxon>
        <taxon>Ranunculales</taxon>
        <taxon>Papaveraceae</taxon>
        <taxon>Papaveroideae</taxon>
        <taxon>Papaver</taxon>
    </lineage>
</organism>
<keyword evidence="13" id="KW-1015">Disulfide bond</keyword>
<evidence type="ECO:0000259" key="23">
    <source>
        <dbReference type="PROSITE" id="PS50927"/>
    </source>
</evidence>
<keyword evidence="4 18" id="KW-0808">Transferase</keyword>
<evidence type="ECO:0000256" key="10">
    <source>
        <dbReference type="ARBA" id="ARBA00022840"/>
    </source>
</evidence>
<dbReference type="SUPFAM" id="SSF51110">
    <property type="entry name" value="alpha-D-mannose-specific plant lectins"/>
    <property type="match status" value="1"/>
</dbReference>
<evidence type="ECO:0000256" key="3">
    <source>
        <dbReference type="ARBA" id="ARBA00022536"/>
    </source>
</evidence>
<comment type="subcellular location">
    <subcellularLocation>
        <location evidence="1">Membrane</location>
        <topology evidence="1">Single-pass type I membrane protein</topology>
    </subcellularLocation>
</comment>
<keyword evidence="14" id="KW-0675">Receptor</keyword>
<dbReference type="GO" id="GO:0004674">
    <property type="term" value="F:protein serine/threonine kinase activity"/>
    <property type="evidence" value="ECO:0007669"/>
    <property type="project" value="UniProtKB-KW"/>
</dbReference>
<dbReference type="PROSITE" id="PS00107">
    <property type="entry name" value="PROTEIN_KINASE_ATP"/>
    <property type="match status" value="1"/>
</dbReference>
<comment type="caution">
    <text evidence="24">The sequence shown here is derived from an EMBL/GenBank/DDBJ whole genome shotgun (WGS) entry which is preliminary data.</text>
</comment>
<comment type="catalytic activity">
    <reaction evidence="17 18">
        <text>L-seryl-[protein] + ATP = O-phospho-L-seryl-[protein] + ADP + H(+)</text>
        <dbReference type="Rhea" id="RHEA:17989"/>
        <dbReference type="Rhea" id="RHEA-COMP:9863"/>
        <dbReference type="Rhea" id="RHEA-COMP:11604"/>
        <dbReference type="ChEBI" id="CHEBI:15378"/>
        <dbReference type="ChEBI" id="CHEBI:29999"/>
        <dbReference type="ChEBI" id="CHEBI:30616"/>
        <dbReference type="ChEBI" id="CHEBI:83421"/>
        <dbReference type="ChEBI" id="CHEBI:456216"/>
        <dbReference type="EC" id="2.7.11.1"/>
    </reaction>
</comment>
<protein>
    <recommendedName>
        <fullName evidence="18">Receptor-like serine/threonine-protein kinase</fullName>
        <ecNumber evidence="18">2.7.11.1</ecNumber>
    </recommendedName>
</protein>
<evidence type="ECO:0000256" key="12">
    <source>
        <dbReference type="ARBA" id="ARBA00023136"/>
    </source>
</evidence>
<dbReference type="Gene3D" id="2.90.10.10">
    <property type="entry name" value="Bulb-type lectin domain"/>
    <property type="match status" value="2"/>
</dbReference>
<dbReference type="PANTHER" id="PTHR47976:SF15">
    <property type="entry name" value="G-TYPE LECTIN S-RECEPTOR-LIKE SERINE_THREONINE-PROTEIN KINASE RLK1"/>
    <property type="match status" value="1"/>
</dbReference>
<dbReference type="SMART" id="SM00108">
    <property type="entry name" value="B_lectin"/>
    <property type="match status" value="1"/>
</dbReference>
<dbReference type="FunFam" id="2.90.10.10:FF:000013">
    <property type="entry name" value="G-type lectin S-receptor-like serine/threonine-protein kinase LECRK1"/>
    <property type="match status" value="1"/>
</dbReference>
<dbReference type="Gene3D" id="3.30.200.20">
    <property type="entry name" value="Phosphorylase Kinase, domain 1"/>
    <property type="match status" value="1"/>
</dbReference>
<evidence type="ECO:0000256" key="14">
    <source>
        <dbReference type="ARBA" id="ARBA00023170"/>
    </source>
</evidence>
<dbReference type="InterPro" id="IPR011009">
    <property type="entry name" value="Kinase-like_dom_sf"/>
</dbReference>
<evidence type="ECO:0000256" key="11">
    <source>
        <dbReference type="ARBA" id="ARBA00022989"/>
    </source>
</evidence>
<evidence type="ECO:0000256" key="21">
    <source>
        <dbReference type="SAM" id="SignalP"/>
    </source>
</evidence>
<dbReference type="GO" id="GO:0016020">
    <property type="term" value="C:membrane"/>
    <property type="evidence" value="ECO:0007669"/>
    <property type="project" value="UniProtKB-SubCell"/>
</dbReference>
<keyword evidence="10 18" id="KW-0067">ATP-binding</keyword>
<dbReference type="Pfam" id="PF00069">
    <property type="entry name" value="Pkinase"/>
    <property type="match status" value="1"/>
</dbReference>
<evidence type="ECO:0000256" key="8">
    <source>
        <dbReference type="ARBA" id="ARBA00022741"/>
    </source>
</evidence>
<dbReference type="PROSITE" id="PS50927">
    <property type="entry name" value="BULB_LECTIN"/>
    <property type="match status" value="1"/>
</dbReference>
<keyword evidence="2 18" id="KW-0723">Serine/threonine-protein kinase</keyword>
<dbReference type="EMBL" id="JAJJMB010009331">
    <property type="protein sequence ID" value="KAI3914353.1"/>
    <property type="molecule type" value="Genomic_DNA"/>
</dbReference>
<dbReference type="GO" id="GO:0005524">
    <property type="term" value="F:ATP binding"/>
    <property type="evidence" value="ECO:0007669"/>
    <property type="project" value="UniProtKB-UniRule"/>
</dbReference>
<dbReference type="CDD" id="cd14066">
    <property type="entry name" value="STKc_IRAK"/>
    <property type="match status" value="1"/>
</dbReference>
<keyword evidence="25" id="KW-1185">Reference proteome</keyword>
<dbReference type="InterPro" id="IPR000719">
    <property type="entry name" value="Prot_kinase_dom"/>
</dbReference>
<keyword evidence="6 21" id="KW-0732">Signal</keyword>
<reference evidence="24" key="1">
    <citation type="submission" date="2022-04" db="EMBL/GenBank/DDBJ databases">
        <title>A functionally conserved STORR gene fusion in Papaver species that diverged 16.8 million years ago.</title>
        <authorList>
            <person name="Catania T."/>
        </authorList>
    </citation>
    <scope>NUCLEOTIDE SEQUENCE</scope>
    <source>
        <strain evidence="24">S-188037</strain>
    </source>
</reference>
<feature type="binding site" evidence="19">
    <location>
        <position position="568"/>
    </location>
    <ligand>
        <name>ATP</name>
        <dbReference type="ChEBI" id="CHEBI:30616"/>
    </ligand>
</feature>
<dbReference type="Gene3D" id="1.10.510.10">
    <property type="entry name" value="Transferase(Phosphotransferase) domain 1"/>
    <property type="match status" value="1"/>
</dbReference>
<dbReference type="CDD" id="cd00028">
    <property type="entry name" value="B_lectin"/>
    <property type="match status" value="1"/>
</dbReference>
<evidence type="ECO:0000256" key="16">
    <source>
        <dbReference type="ARBA" id="ARBA00047899"/>
    </source>
</evidence>
<evidence type="ECO:0000256" key="15">
    <source>
        <dbReference type="ARBA" id="ARBA00023180"/>
    </source>
</evidence>
<dbReference type="Pfam" id="PF01453">
    <property type="entry name" value="B_lectin"/>
    <property type="match status" value="1"/>
</dbReference>
<evidence type="ECO:0000256" key="1">
    <source>
        <dbReference type="ARBA" id="ARBA00004479"/>
    </source>
</evidence>
<evidence type="ECO:0000256" key="17">
    <source>
        <dbReference type="ARBA" id="ARBA00048679"/>
    </source>
</evidence>
<keyword evidence="5 20" id="KW-0812">Transmembrane</keyword>
<evidence type="ECO:0000313" key="24">
    <source>
        <dbReference type="EMBL" id="KAI3914353.1"/>
    </source>
</evidence>
<dbReference type="InterPro" id="IPR036426">
    <property type="entry name" value="Bulb-type_lectin_dom_sf"/>
</dbReference>
<evidence type="ECO:0000256" key="20">
    <source>
        <dbReference type="SAM" id="Phobius"/>
    </source>
</evidence>
<evidence type="ECO:0000256" key="18">
    <source>
        <dbReference type="PIRNR" id="PIRNR000641"/>
    </source>
</evidence>
<dbReference type="AlphaFoldDB" id="A0AAD4SP61"/>
<evidence type="ECO:0000256" key="9">
    <source>
        <dbReference type="ARBA" id="ARBA00022777"/>
    </source>
</evidence>
<dbReference type="FunFam" id="1.10.510.10:FF:000237">
    <property type="entry name" value="G-type lectin S-receptor-like serine/threonine-protein kinase"/>
    <property type="match status" value="1"/>
</dbReference>
<evidence type="ECO:0000256" key="7">
    <source>
        <dbReference type="ARBA" id="ARBA00022734"/>
    </source>
</evidence>
<dbReference type="Proteomes" id="UP001202328">
    <property type="component" value="Unassembled WGS sequence"/>
</dbReference>
<proteinExistence type="inferred from homology"/>
<evidence type="ECO:0000259" key="22">
    <source>
        <dbReference type="PROSITE" id="PS50011"/>
    </source>
</evidence>
<dbReference type="PROSITE" id="PS50011">
    <property type="entry name" value="PROTEIN_KINASE_DOM"/>
    <property type="match status" value="1"/>
</dbReference>
<dbReference type="SUPFAM" id="SSF56112">
    <property type="entry name" value="Protein kinase-like (PK-like)"/>
    <property type="match status" value="1"/>
</dbReference>
<keyword evidence="7" id="KW-0430">Lectin</keyword>
<dbReference type="GO" id="GO:0030246">
    <property type="term" value="F:carbohydrate binding"/>
    <property type="evidence" value="ECO:0007669"/>
    <property type="project" value="UniProtKB-KW"/>
</dbReference>
<evidence type="ECO:0000256" key="5">
    <source>
        <dbReference type="ARBA" id="ARBA00022692"/>
    </source>
</evidence>
<feature type="domain" description="Bulb-type lectin" evidence="23">
    <location>
        <begin position="30"/>
        <end position="156"/>
    </location>
</feature>
<gene>
    <name evidence="24" type="ORF">MKW98_014960</name>
</gene>
<evidence type="ECO:0000256" key="19">
    <source>
        <dbReference type="PROSITE-ProRule" id="PRU10141"/>
    </source>
</evidence>
<dbReference type="FunFam" id="3.30.200.20:FF:000059">
    <property type="entry name" value="S-receptor-like serine/threonine-protein kinase"/>
    <property type="match status" value="1"/>
</dbReference>
<keyword evidence="3" id="KW-0245">EGF-like domain</keyword>
<feature type="domain" description="Protein kinase" evidence="22">
    <location>
        <begin position="535"/>
        <end position="815"/>
    </location>
</feature>
<comment type="similarity">
    <text evidence="18">Belongs to the protein kinase superfamily. Ser/Thr protein kinase family.</text>
</comment>
<comment type="catalytic activity">
    <reaction evidence="16 18">
        <text>L-threonyl-[protein] + ATP = O-phospho-L-threonyl-[protein] + ADP + H(+)</text>
        <dbReference type="Rhea" id="RHEA:46608"/>
        <dbReference type="Rhea" id="RHEA-COMP:11060"/>
        <dbReference type="Rhea" id="RHEA-COMP:11605"/>
        <dbReference type="ChEBI" id="CHEBI:15378"/>
        <dbReference type="ChEBI" id="CHEBI:30013"/>
        <dbReference type="ChEBI" id="CHEBI:30616"/>
        <dbReference type="ChEBI" id="CHEBI:61977"/>
        <dbReference type="ChEBI" id="CHEBI:456216"/>
        <dbReference type="EC" id="2.7.11.1"/>
    </reaction>
</comment>
<dbReference type="InterPro" id="IPR024171">
    <property type="entry name" value="SRK-like_kinase"/>
</dbReference>
<evidence type="ECO:0000313" key="25">
    <source>
        <dbReference type="Proteomes" id="UP001202328"/>
    </source>
</evidence>
<keyword evidence="15" id="KW-0325">Glycoprotein</keyword>